<reference evidence="3" key="1">
    <citation type="submission" date="2020-05" db="EMBL/GenBank/DDBJ databases">
        <authorList>
            <person name="Chiriac C."/>
            <person name="Salcher M."/>
            <person name="Ghai R."/>
            <person name="Kavagutti S V."/>
        </authorList>
    </citation>
    <scope>NUCLEOTIDE SEQUENCE</scope>
</reference>
<dbReference type="EMBL" id="LR797270">
    <property type="protein sequence ID" value="CAB4198429.1"/>
    <property type="molecule type" value="Genomic_DNA"/>
</dbReference>
<evidence type="ECO:0000313" key="3">
    <source>
        <dbReference type="EMBL" id="CAB4198429.1"/>
    </source>
</evidence>
<organism evidence="3">
    <name type="scientific">uncultured Caudovirales phage</name>
    <dbReference type="NCBI Taxonomy" id="2100421"/>
    <lineage>
        <taxon>Viruses</taxon>
        <taxon>Duplodnaviria</taxon>
        <taxon>Heunggongvirae</taxon>
        <taxon>Uroviricota</taxon>
        <taxon>Caudoviricetes</taxon>
        <taxon>Peduoviridae</taxon>
        <taxon>Maltschvirus</taxon>
        <taxon>Maltschvirus maltsch</taxon>
    </lineage>
</organism>
<gene>
    <name evidence="3" type="ORF">UFOVP1307_87</name>
    <name evidence="1" type="ORF">UFOVP651_36</name>
    <name evidence="2" type="ORF">UFOVP902_115</name>
</gene>
<name>A0A6J5RN03_9CAUD</name>
<accession>A0A6J5RN03</accession>
<evidence type="ECO:0000313" key="1">
    <source>
        <dbReference type="EMBL" id="CAB4154872.1"/>
    </source>
</evidence>
<dbReference type="EMBL" id="LR796859">
    <property type="protein sequence ID" value="CAB4170807.1"/>
    <property type="molecule type" value="Genomic_DNA"/>
</dbReference>
<evidence type="ECO:0000313" key="2">
    <source>
        <dbReference type="EMBL" id="CAB4170807.1"/>
    </source>
</evidence>
<dbReference type="EMBL" id="LR796625">
    <property type="protein sequence ID" value="CAB4154872.1"/>
    <property type="molecule type" value="Genomic_DNA"/>
</dbReference>
<proteinExistence type="predicted"/>
<sequence>MWGIDMVNQNLNQNKMENQTAVEWLFEELDVVDSSISYELFEKAKQMEKQQIKDAFEQGEYTGRGFEDLTSEEYYHINFRSK</sequence>
<protein>
    <submittedName>
        <fullName evidence="3">Uncharacterized protein</fullName>
    </submittedName>
</protein>